<feature type="domain" description="HTH crp-type" evidence="4">
    <location>
        <begin position="151"/>
        <end position="217"/>
    </location>
</feature>
<sequence length="245" mass="26878">MDAQTLRHGGNKLLAILPDATLTRMALHCEHVILPKSALISEADEPITSALFIEDGIASIFKPSQPHGTEICLSGPESFCGTPLVLADTSWPYRTIVQGDHLSGVILDAASTLRLLREDEDFSRVLLRSVQVKLVQIAEGLISNANQRIPERLARWLLMYRDRLGTDQLPVTHEFMSLMIGVQRTGVTGALHDIEGYGLISAKRGLVVIRDACGLLELAAEGYGVTETEQFRLFQIYQSSSGINI</sequence>
<organism evidence="5 6">
    <name type="scientific">Sphingomonas aerophila</name>
    <dbReference type="NCBI Taxonomy" id="1344948"/>
    <lineage>
        <taxon>Bacteria</taxon>
        <taxon>Pseudomonadati</taxon>
        <taxon>Pseudomonadota</taxon>
        <taxon>Alphaproteobacteria</taxon>
        <taxon>Sphingomonadales</taxon>
        <taxon>Sphingomonadaceae</taxon>
        <taxon>Sphingomonas</taxon>
    </lineage>
</organism>
<keyword evidence="3" id="KW-0804">Transcription</keyword>
<dbReference type="RefSeq" id="WP_184057717.1">
    <property type="nucleotide sequence ID" value="NZ_JACIJK010000006.1"/>
</dbReference>
<evidence type="ECO:0000313" key="6">
    <source>
        <dbReference type="Proteomes" id="UP000546200"/>
    </source>
</evidence>
<dbReference type="InterPro" id="IPR036390">
    <property type="entry name" value="WH_DNA-bd_sf"/>
</dbReference>
<dbReference type="InterPro" id="IPR018490">
    <property type="entry name" value="cNMP-bd_dom_sf"/>
</dbReference>
<gene>
    <name evidence="5" type="ORF">FHS94_002268</name>
</gene>
<evidence type="ECO:0000313" key="5">
    <source>
        <dbReference type="EMBL" id="MBB5715422.1"/>
    </source>
</evidence>
<reference evidence="5 6" key="1">
    <citation type="submission" date="2020-08" db="EMBL/GenBank/DDBJ databases">
        <title>Genomic Encyclopedia of Type Strains, Phase IV (KMG-IV): sequencing the most valuable type-strain genomes for metagenomic binning, comparative biology and taxonomic classification.</title>
        <authorList>
            <person name="Goeker M."/>
        </authorList>
    </citation>
    <scope>NUCLEOTIDE SEQUENCE [LARGE SCALE GENOMIC DNA]</scope>
    <source>
        <strain evidence="5 6">DSM 100044</strain>
    </source>
</reference>
<dbReference type="InterPro" id="IPR014710">
    <property type="entry name" value="RmlC-like_jellyroll"/>
</dbReference>
<dbReference type="Pfam" id="PF13545">
    <property type="entry name" value="HTH_Crp_2"/>
    <property type="match status" value="1"/>
</dbReference>
<dbReference type="Gene3D" id="2.60.120.10">
    <property type="entry name" value="Jelly Rolls"/>
    <property type="match status" value="1"/>
</dbReference>
<protein>
    <submittedName>
        <fullName evidence="5">CRP-like cAMP-binding protein</fullName>
    </submittedName>
</protein>
<evidence type="ECO:0000256" key="2">
    <source>
        <dbReference type="ARBA" id="ARBA00023125"/>
    </source>
</evidence>
<dbReference type="Gene3D" id="1.10.10.10">
    <property type="entry name" value="Winged helix-like DNA-binding domain superfamily/Winged helix DNA-binding domain"/>
    <property type="match status" value="1"/>
</dbReference>
<dbReference type="InterPro" id="IPR012318">
    <property type="entry name" value="HTH_CRP"/>
</dbReference>
<dbReference type="Proteomes" id="UP000546200">
    <property type="component" value="Unassembled WGS sequence"/>
</dbReference>
<evidence type="ECO:0000256" key="3">
    <source>
        <dbReference type="ARBA" id="ARBA00023163"/>
    </source>
</evidence>
<dbReference type="SUPFAM" id="SSF51206">
    <property type="entry name" value="cAMP-binding domain-like"/>
    <property type="match status" value="1"/>
</dbReference>
<keyword evidence="6" id="KW-1185">Reference proteome</keyword>
<dbReference type="AlphaFoldDB" id="A0A7W9BDU4"/>
<dbReference type="InterPro" id="IPR036388">
    <property type="entry name" value="WH-like_DNA-bd_sf"/>
</dbReference>
<dbReference type="GO" id="GO:0006355">
    <property type="term" value="P:regulation of DNA-templated transcription"/>
    <property type="evidence" value="ECO:0007669"/>
    <property type="project" value="InterPro"/>
</dbReference>
<dbReference type="EMBL" id="JACIJK010000006">
    <property type="protein sequence ID" value="MBB5715422.1"/>
    <property type="molecule type" value="Genomic_DNA"/>
</dbReference>
<comment type="caution">
    <text evidence="5">The sequence shown here is derived from an EMBL/GenBank/DDBJ whole genome shotgun (WGS) entry which is preliminary data.</text>
</comment>
<dbReference type="SUPFAM" id="SSF46785">
    <property type="entry name" value="Winged helix' DNA-binding domain"/>
    <property type="match status" value="1"/>
</dbReference>
<dbReference type="GO" id="GO:0003677">
    <property type="term" value="F:DNA binding"/>
    <property type="evidence" value="ECO:0007669"/>
    <property type="project" value="UniProtKB-KW"/>
</dbReference>
<keyword evidence="1" id="KW-0805">Transcription regulation</keyword>
<name>A0A7W9BDU4_9SPHN</name>
<evidence type="ECO:0000259" key="4">
    <source>
        <dbReference type="Pfam" id="PF13545"/>
    </source>
</evidence>
<evidence type="ECO:0000256" key="1">
    <source>
        <dbReference type="ARBA" id="ARBA00023015"/>
    </source>
</evidence>
<accession>A0A7W9BDU4</accession>
<proteinExistence type="predicted"/>
<keyword evidence="2" id="KW-0238">DNA-binding</keyword>